<feature type="domain" description="Glycoprotein hormone subunit beta" evidence="6">
    <location>
        <begin position="68"/>
        <end position="129"/>
    </location>
</feature>
<evidence type="ECO:0000256" key="3">
    <source>
        <dbReference type="ARBA" id="ARBA00022525"/>
    </source>
</evidence>
<evidence type="ECO:0000313" key="8">
    <source>
        <dbReference type="Proteomes" id="UP000245119"/>
    </source>
</evidence>
<dbReference type="AlphaFoldDB" id="A0A2T7NXA8"/>
<dbReference type="Gene3D" id="2.10.90.10">
    <property type="entry name" value="Cystine-knot cytokines"/>
    <property type="match status" value="1"/>
</dbReference>
<dbReference type="GO" id="GO:0007186">
    <property type="term" value="P:G protein-coupled receptor signaling pathway"/>
    <property type="evidence" value="ECO:0007669"/>
    <property type="project" value="TreeGrafter"/>
</dbReference>
<dbReference type="GO" id="GO:0005179">
    <property type="term" value="F:hormone activity"/>
    <property type="evidence" value="ECO:0007669"/>
    <property type="project" value="InterPro"/>
</dbReference>
<dbReference type="InterPro" id="IPR029034">
    <property type="entry name" value="Cystine-knot_cytokine"/>
</dbReference>
<name>A0A2T7NXA8_POMCA</name>
<evidence type="ECO:0000256" key="5">
    <source>
        <dbReference type="SAM" id="SignalP"/>
    </source>
</evidence>
<dbReference type="STRING" id="400727.A0A2T7NXA8"/>
<dbReference type="PANTHER" id="PTHR11515">
    <property type="entry name" value="GLYCOPROTEIN HORMONE BETA CHAIN"/>
    <property type="match status" value="1"/>
</dbReference>
<sequence length="134" mass="14483">MKVALRTLTRLMASPQVCLIVAILCGASCSTLVDPSTTLGCHVRLYQFHAVKPDIITANGDILTCQGDVTVNSCWGRCDSSEIGDFKMPFKISHHPVCTYTGQRERTVVLSDCEGYPDPTLQVFDATGCALPGM</sequence>
<dbReference type="GO" id="GO:0005615">
    <property type="term" value="C:extracellular space"/>
    <property type="evidence" value="ECO:0007669"/>
    <property type="project" value="TreeGrafter"/>
</dbReference>
<comment type="subcellular location">
    <subcellularLocation>
        <location evidence="1">Secreted</location>
    </subcellularLocation>
</comment>
<protein>
    <recommendedName>
        <fullName evidence="6">Glycoprotein hormone subunit beta domain-containing protein</fullName>
    </recommendedName>
</protein>
<gene>
    <name evidence="7" type="ORF">C0Q70_13463</name>
</gene>
<keyword evidence="4" id="KW-1015">Disulfide bond</keyword>
<dbReference type="Pfam" id="PF00007">
    <property type="entry name" value="Cys_knot"/>
    <property type="match status" value="1"/>
</dbReference>
<dbReference type="InterPro" id="IPR006208">
    <property type="entry name" value="Glyco_hormone_CN"/>
</dbReference>
<dbReference type="OrthoDB" id="10006958at2759"/>
<evidence type="ECO:0000259" key="6">
    <source>
        <dbReference type="Pfam" id="PF00007"/>
    </source>
</evidence>
<evidence type="ECO:0000256" key="4">
    <source>
        <dbReference type="ARBA" id="ARBA00023157"/>
    </source>
</evidence>
<feature type="signal peptide" evidence="5">
    <location>
        <begin position="1"/>
        <end position="29"/>
    </location>
</feature>
<accession>A0A2T7NXA8</accession>
<dbReference type="Proteomes" id="UP000245119">
    <property type="component" value="Linkage Group LG8"/>
</dbReference>
<dbReference type="PANTHER" id="PTHR11515:SF13">
    <property type="entry name" value="GLYCOPROTEIN HORMONE BETA 5, ISOFORM A"/>
    <property type="match status" value="1"/>
</dbReference>
<dbReference type="EMBL" id="PZQS01000008">
    <property type="protein sequence ID" value="PVD25803.1"/>
    <property type="molecule type" value="Genomic_DNA"/>
</dbReference>
<keyword evidence="5" id="KW-0732">Signal</keyword>
<dbReference type="InterPro" id="IPR001545">
    <property type="entry name" value="Gonadotropin_bsu"/>
</dbReference>
<proteinExistence type="inferred from homology"/>
<organism evidence="7 8">
    <name type="scientific">Pomacea canaliculata</name>
    <name type="common">Golden apple snail</name>
    <dbReference type="NCBI Taxonomy" id="400727"/>
    <lineage>
        <taxon>Eukaryota</taxon>
        <taxon>Metazoa</taxon>
        <taxon>Spiralia</taxon>
        <taxon>Lophotrochozoa</taxon>
        <taxon>Mollusca</taxon>
        <taxon>Gastropoda</taxon>
        <taxon>Caenogastropoda</taxon>
        <taxon>Architaenioglossa</taxon>
        <taxon>Ampullarioidea</taxon>
        <taxon>Ampullariidae</taxon>
        <taxon>Pomacea</taxon>
    </lineage>
</organism>
<dbReference type="SUPFAM" id="SSF57501">
    <property type="entry name" value="Cystine-knot cytokines"/>
    <property type="match status" value="1"/>
</dbReference>
<keyword evidence="3" id="KW-0964">Secreted</keyword>
<evidence type="ECO:0000313" key="7">
    <source>
        <dbReference type="EMBL" id="PVD25803.1"/>
    </source>
</evidence>
<feature type="chain" id="PRO_5015520914" description="Glycoprotein hormone subunit beta domain-containing protein" evidence="5">
    <location>
        <begin position="30"/>
        <end position="134"/>
    </location>
</feature>
<evidence type="ECO:0000256" key="1">
    <source>
        <dbReference type="ARBA" id="ARBA00004613"/>
    </source>
</evidence>
<keyword evidence="8" id="KW-1185">Reference proteome</keyword>
<evidence type="ECO:0000256" key="2">
    <source>
        <dbReference type="ARBA" id="ARBA00006552"/>
    </source>
</evidence>
<dbReference type="CDD" id="cd00069">
    <property type="entry name" value="GHB_like"/>
    <property type="match status" value="1"/>
</dbReference>
<dbReference type="GO" id="GO:0005737">
    <property type="term" value="C:cytoplasm"/>
    <property type="evidence" value="ECO:0007669"/>
    <property type="project" value="TreeGrafter"/>
</dbReference>
<reference evidence="7 8" key="1">
    <citation type="submission" date="2018-04" db="EMBL/GenBank/DDBJ databases">
        <title>The genome of golden apple snail Pomacea canaliculata provides insight into stress tolerance and invasive adaptation.</title>
        <authorList>
            <person name="Liu C."/>
            <person name="Liu B."/>
            <person name="Ren Y."/>
            <person name="Zhang Y."/>
            <person name="Wang H."/>
            <person name="Li S."/>
            <person name="Jiang F."/>
            <person name="Yin L."/>
            <person name="Zhang G."/>
            <person name="Qian W."/>
            <person name="Fan W."/>
        </authorList>
    </citation>
    <scope>NUCLEOTIDE SEQUENCE [LARGE SCALE GENOMIC DNA]</scope>
    <source>
        <strain evidence="7">SZHN2017</strain>
        <tissue evidence="7">Muscle</tissue>
    </source>
</reference>
<comment type="caution">
    <text evidence="7">The sequence shown here is derived from an EMBL/GenBank/DDBJ whole genome shotgun (WGS) entry which is preliminary data.</text>
</comment>
<comment type="similarity">
    <text evidence="2">Belongs to the glycoprotein hormones subunit beta family.</text>
</comment>